<evidence type="ECO:0000313" key="2">
    <source>
        <dbReference type="Proteomes" id="UP001305521"/>
    </source>
</evidence>
<accession>A0ABZ0PK00</accession>
<protein>
    <recommendedName>
        <fullName evidence="3">Hemolysin-type calcium-binding repeat-containing protein</fullName>
    </recommendedName>
</protein>
<dbReference type="InterPro" id="IPR011049">
    <property type="entry name" value="Serralysin-like_metalloprot_C"/>
</dbReference>
<gene>
    <name evidence="1" type="ORF">R9Z33_03770</name>
</gene>
<sequence length="165" mass="16903">MWRGHTRQGRGSSASISYTLDANLERLSLEGSDDLDGTGNGMANRLDGNAGANTLDGGAGADSIEGGLGADVFLFGSATEADGDVIADFNVAAGDRIDLRRIDPDSSLLGNQSFTWIGGADFGEVVGELRFASGVLEGDLDGDGGADFQVTLTGIATLTATDLWL</sequence>
<reference evidence="1 2" key="1">
    <citation type="submission" date="2023-11" db="EMBL/GenBank/DDBJ databases">
        <title>Arctic aerobic anoxygenic photoheterotroph Sediminicoccus rosea KRV36 adapts its photosynthesis to long days of polar summer.</title>
        <authorList>
            <person name="Tomasch J."/>
            <person name="Kopejtka K."/>
            <person name="Bily T."/>
            <person name="Gardiner A.T."/>
            <person name="Gardian Z."/>
            <person name="Shivaramu S."/>
            <person name="Koblizek M."/>
            <person name="Engelhardt F."/>
            <person name="Kaftan D."/>
        </authorList>
    </citation>
    <scope>NUCLEOTIDE SEQUENCE [LARGE SCALE GENOMIC DNA]</scope>
    <source>
        <strain evidence="1 2">R-30</strain>
    </source>
</reference>
<organism evidence="1 2">
    <name type="scientific">Sediminicoccus rosea</name>
    <dbReference type="NCBI Taxonomy" id="1225128"/>
    <lineage>
        <taxon>Bacteria</taxon>
        <taxon>Pseudomonadati</taxon>
        <taxon>Pseudomonadota</taxon>
        <taxon>Alphaproteobacteria</taxon>
        <taxon>Acetobacterales</taxon>
        <taxon>Roseomonadaceae</taxon>
        <taxon>Sediminicoccus</taxon>
    </lineage>
</organism>
<dbReference type="Gene3D" id="2.150.10.10">
    <property type="entry name" value="Serralysin-like metalloprotease, C-terminal"/>
    <property type="match status" value="1"/>
</dbReference>
<dbReference type="RefSeq" id="WP_318649966.1">
    <property type="nucleotide sequence ID" value="NZ_CP137852.1"/>
</dbReference>
<dbReference type="Proteomes" id="UP001305521">
    <property type="component" value="Chromosome"/>
</dbReference>
<dbReference type="Pfam" id="PF00353">
    <property type="entry name" value="HemolysinCabind"/>
    <property type="match status" value="1"/>
</dbReference>
<name>A0ABZ0PK00_9PROT</name>
<dbReference type="EMBL" id="CP137852">
    <property type="protein sequence ID" value="WPB85989.1"/>
    <property type="molecule type" value="Genomic_DNA"/>
</dbReference>
<dbReference type="SUPFAM" id="SSF51120">
    <property type="entry name" value="beta-Roll"/>
    <property type="match status" value="1"/>
</dbReference>
<keyword evidence="2" id="KW-1185">Reference proteome</keyword>
<evidence type="ECO:0008006" key="3">
    <source>
        <dbReference type="Google" id="ProtNLM"/>
    </source>
</evidence>
<dbReference type="InterPro" id="IPR001343">
    <property type="entry name" value="Hemolysn_Ca-bd"/>
</dbReference>
<evidence type="ECO:0000313" key="1">
    <source>
        <dbReference type="EMBL" id="WPB85989.1"/>
    </source>
</evidence>
<proteinExistence type="predicted"/>